<evidence type="ECO:0000313" key="2">
    <source>
        <dbReference type="Proteomes" id="UP000462501"/>
    </source>
</evidence>
<comment type="caution">
    <text evidence="1">The sequence shown here is derived from an EMBL/GenBank/DDBJ whole genome shotgun (WGS) entry which is preliminary data.</text>
</comment>
<dbReference type="EMBL" id="VIQT01000009">
    <property type="protein sequence ID" value="NDO38988.1"/>
    <property type="molecule type" value="Genomic_DNA"/>
</dbReference>
<dbReference type="AlphaFoldDB" id="A0A845SVQ3"/>
<gene>
    <name evidence="1" type="ORF">FMM72_06915</name>
</gene>
<name>A0A845SVQ3_9FIRM</name>
<proteinExistence type="predicted"/>
<protein>
    <submittedName>
        <fullName evidence="1">Uncharacterized protein</fullName>
    </submittedName>
</protein>
<reference evidence="1 2" key="1">
    <citation type="submission" date="2019-06" db="EMBL/GenBank/DDBJ databases">
        <title>Draft genome sequences of 15 bacterial species constituting the stable defined intestinal microbiota of the GM15 gnotobiotic mouse model.</title>
        <authorList>
            <person name="Elie C."/>
            <person name="Mathieu A."/>
            <person name="Saliou A."/>
            <person name="Darnaud M."/>
            <person name="Leulier F."/>
            <person name="Tamellini A."/>
        </authorList>
    </citation>
    <scope>NUCLEOTIDE SEQUENCE [LARGE SCALE GENOMIC DNA]</scope>
    <source>
        <strain evidence="1 2">JM4-15</strain>
    </source>
</reference>
<sequence length="196" mass="21724">MSDVKQINAEDLRRMEGQEGLVLQGCGGDPQEWVDGINRELTEAGILLDGGKLENVVSFRHDGVTCLLFPFGDTELNIGKFAMWRIQTHDRYGGTWLSDYVPNRLGGFLHQPSRQKPTMSLIGMDGNIFAVMGKASSLLKEAGMGDLVSHMVQRVTTCGDYSKALNIISEYVETELSPPAIPQKSNKKKARNTHER</sequence>
<dbReference type="Proteomes" id="UP000462501">
    <property type="component" value="Unassembled WGS sequence"/>
</dbReference>
<accession>A0A845SVQ3</accession>
<evidence type="ECO:0000313" key="1">
    <source>
        <dbReference type="EMBL" id="NDO38988.1"/>
    </source>
</evidence>
<organism evidence="1 2">
    <name type="scientific">Anaerotruncus colihominis</name>
    <dbReference type="NCBI Taxonomy" id="169435"/>
    <lineage>
        <taxon>Bacteria</taxon>
        <taxon>Bacillati</taxon>
        <taxon>Bacillota</taxon>
        <taxon>Clostridia</taxon>
        <taxon>Eubacteriales</taxon>
        <taxon>Oscillospiraceae</taxon>
        <taxon>Anaerotruncus</taxon>
    </lineage>
</organism>